<protein>
    <submittedName>
        <fullName evidence="1">Uncharacterized protein</fullName>
    </submittedName>
</protein>
<comment type="caution">
    <text evidence="1">The sequence shown here is derived from an EMBL/GenBank/DDBJ whole genome shotgun (WGS) entry which is preliminary data.</text>
</comment>
<reference evidence="1" key="1">
    <citation type="submission" date="2020-12" db="EMBL/GenBank/DDBJ databases">
        <title>WGS assembly of Carya illinoinensis cv. Pawnee.</title>
        <authorList>
            <person name="Platts A."/>
            <person name="Shu S."/>
            <person name="Wright S."/>
            <person name="Barry K."/>
            <person name="Edger P."/>
            <person name="Pires J.C."/>
            <person name="Schmutz J."/>
        </authorList>
    </citation>
    <scope>NUCLEOTIDE SEQUENCE</scope>
    <source>
        <tissue evidence="1">Leaf</tissue>
    </source>
</reference>
<accession>A0A8T1Q5U8</accession>
<evidence type="ECO:0000313" key="2">
    <source>
        <dbReference type="Proteomes" id="UP000811609"/>
    </source>
</evidence>
<name>A0A8T1Q5U8_CARIL</name>
<keyword evidence="2" id="KW-1185">Reference proteome</keyword>
<sequence length="31" mass="3480">MPTLKPHVLLHLPHSHLLRSITVVIQTPLST</sequence>
<gene>
    <name evidence="1" type="ORF">CIPAW_06G001600</name>
</gene>
<evidence type="ECO:0000313" key="1">
    <source>
        <dbReference type="EMBL" id="KAG6649847.1"/>
    </source>
</evidence>
<organism evidence="1 2">
    <name type="scientific">Carya illinoinensis</name>
    <name type="common">Pecan</name>
    <dbReference type="NCBI Taxonomy" id="32201"/>
    <lineage>
        <taxon>Eukaryota</taxon>
        <taxon>Viridiplantae</taxon>
        <taxon>Streptophyta</taxon>
        <taxon>Embryophyta</taxon>
        <taxon>Tracheophyta</taxon>
        <taxon>Spermatophyta</taxon>
        <taxon>Magnoliopsida</taxon>
        <taxon>eudicotyledons</taxon>
        <taxon>Gunneridae</taxon>
        <taxon>Pentapetalae</taxon>
        <taxon>rosids</taxon>
        <taxon>fabids</taxon>
        <taxon>Fagales</taxon>
        <taxon>Juglandaceae</taxon>
        <taxon>Carya</taxon>
    </lineage>
</organism>
<proteinExistence type="predicted"/>
<dbReference type="Proteomes" id="UP000811609">
    <property type="component" value="Chromosome 6"/>
</dbReference>
<dbReference type="EMBL" id="CM031814">
    <property type="protein sequence ID" value="KAG6649847.1"/>
    <property type="molecule type" value="Genomic_DNA"/>
</dbReference>
<dbReference type="AlphaFoldDB" id="A0A8T1Q5U8"/>